<dbReference type="InterPro" id="IPR016181">
    <property type="entry name" value="Acyl_CoA_acyltransferase"/>
</dbReference>
<dbReference type="GO" id="GO:0016747">
    <property type="term" value="F:acyltransferase activity, transferring groups other than amino-acyl groups"/>
    <property type="evidence" value="ECO:0007669"/>
    <property type="project" value="InterPro"/>
</dbReference>
<evidence type="ECO:0000256" key="1">
    <source>
        <dbReference type="ARBA" id="ARBA00022679"/>
    </source>
</evidence>
<dbReference type="InterPro" id="IPR000182">
    <property type="entry name" value="GNAT_dom"/>
</dbReference>
<reference evidence="4 5" key="1">
    <citation type="submission" date="2017-05" db="EMBL/GenBank/DDBJ databases">
        <authorList>
            <person name="Song R."/>
            <person name="Chenine A.L."/>
            <person name="Ruprecht R.M."/>
        </authorList>
    </citation>
    <scope>NUCLEOTIDE SEQUENCE [LARGE SCALE GENOMIC DNA]</scope>
    <source>
        <strain evidence="4 5">CECT 8663</strain>
    </source>
</reference>
<protein>
    <submittedName>
        <fullName evidence="4">Ribosomal-protein-alanine N-acetyltransferase</fullName>
    </submittedName>
</protein>
<name>A0A238K5Z9_9RHOB</name>
<evidence type="ECO:0000313" key="5">
    <source>
        <dbReference type="Proteomes" id="UP000220836"/>
    </source>
</evidence>
<dbReference type="OrthoDB" id="9804026at2"/>
<dbReference type="SUPFAM" id="SSF55729">
    <property type="entry name" value="Acyl-CoA N-acyltransferases (Nat)"/>
    <property type="match status" value="1"/>
</dbReference>
<evidence type="ECO:0000256" key="2">
    <source>
        <dbReference type="ARBA" id="ARBA00023315"/>
    </source>
</evidence>
<dbReference type="CDD" id="cd04301">
    <property type="entry name" value="NAT_SF"/>
    <property type="match status" value="1"/>
</dbReference>
<dbReference type="PANTHER" id="PTHR43420">
    <property type="entry name" value="ACETYLTRANSFERASE"/>
    <property type="match status" value="1"/>
</dbReference>
<feature type="domain" description="N-acetyltransferase" evidence="3">
    <location>
        <begin position="1"/>
        <end position="136"/>
    </location>
</feature>
<proteinExistence type="predicted"/>
<dbReference type="PROSITE" id="PS51186">
    <property type="entry name" value="GNAT"/>
    <property type="match status" value="1"/>
</dbReference>
<dbReference type="EMBL" id="FXYH01000003">
    <property type="protein sequence ID" value="SMX37532.1"/>
    <property type="molecule type" value="Genomic_DNA"/>
</dbReference>
<accession>A0A238K5Z9</accession>
<dbReference type="Proteomes" id="UP000220836">
    <property type="component" value="Unassembled WGS sequence"/>
</dbReference>
<organism evidence="4 5">
    <name type="scientific">Pelagimonas varians</name>
    <dbReference type="NCBI Taxonomy" id="696760"/>
    <lineage>
        <taxon>Bacteria</taxon>
        <taxon>Pseudomonadati</taxon>
        <taxon>Pseudomonadota</taxon>
        <taxon>Alphaproteobacteria</taxon>
        <taxon>Rhodobacterales</taxon>
        <taxon>Roseobacteraceae</taxon>
        <taxon>Pelagimonas</taxon>
    </lineage>
</organism>
<evidence type="ECO:0000313" key="4">
    <source>
        <dbReference type="EMBL" id="SMX37532.1"/>
    </source>
</evidence>
<dbReference type="Pfam" id="PF00583">
    <property type="entry name" value="Acetyltransf_1"/>
    <property type="match status" value="1"/>
</dbReference>
<dbReference type="InterPro" id="IPR050680">
    <property type="entry name" value="YpeA/RimI_acetyltransf"/>
</dbReference>
<keyword evidence="2" id="KW-0012">Acyltransferase</keyword>
<dbReference type="AlphaFoldDB" id="A0A238K5Z9"/>
<sequence length="136" mass="15263">MTPDEMTAIYARCFPDRPWSLKEVTSLLNRRDVLPICAPNGFVMASCFCPEAEILTIAVAPEHRRKRIGADLLKELCVQLPTRDIDTVFLEVAAGNLAAIGLYKGFDFQEVGRRKAYYSRKDAPAEDALVMRRALT</sequence>
<keyword evidence="5" id="KW-1185">Reference proteome</keyword>
<dbReference type="RefSeq" id="WP_097803627.1">
    <property type="nucleotide sequence ID" value="NZ_FXYH01000003.1"/>
</dbReference>
<evidence type="ECO:0000259" key="3">
    <source>
        <dbReference type="PROSITE" id="PS51186"/>
    </source>
</evidence>
<gene>
    <name evidence="4" type="ORF">PEV8663_01115</name>
</gene>
<keyword evidence="1 4" id="KW-0808">Transferase</keyword>
<dbReference type="PANTHER" id="PTHR43420:SF12">
    <property type="entry name" value="N-ACETYLTRANSFERASE DOMAIN-CONTAINING PROTEIN"/>
    <property type="match status" value="1"/>
</dbReference>
<dbReference type="Gene3D" id="3.40.630.30">
    <property type="match status" value="1"/>
</dbReference>